<feature type="non-terminal residue" evidence="1">
    <location>
        <position position="1"/>
    </location>
</feature>
<protein>
    <submittedName>
        <fullName evidence="1">Uncharacterized protein</fullName>
    </submittedName>
</protein>
<dbReference type="Proteomes" id="UP000324800">
    <property type="component" value="Unassembled WGS sequence"/>
</dbReference>
<dbReference type="EMBL" id="SNRW01006486">
    <property type="protein sequence ID" value="KAA6382973.1"/>
    <property type="molecule type" value="Genomic_DNA"/>
</dbReference>
<proteinExistence type="predicted"/>
<name>A0A5J4VL86_9EUKA</name>
<evidence type="ECO:0000313" key="2">
    <source>
        <dbReference type="Proteomes" id="UP000324800"/>
    </source>
</evidence>
<organism evidence="1 2">
    <name type="scientific">Streblomastix strix</name>
    <dbReference type="NCBI Taxonomy" id="222440"/>
    <lineage>
        <taxon>Eukaryota</taxon>
        <taxon>Metamonada</taxon>
        <taxon>Preaxostyla</taxon>
        <taxon>Oxymonadida</taxon>
        <taxon>Streblomastigidae</taxon>
        <taxon>Streblomastix</taxon>
    </lineage>
</organism>
<gene>
    <name evidence="1" type="ORF">EZS28_021499</name>
</gene>
<dbReference type="AlphaFoldDB" id="A0A5J4VL86"/>
<comment type="caution">
    <text evidence="1">The sequence shown here is derived from an EMBL/GenBank/DDBJ whole genome shotgun (WGS) entry which is preliminary data.</text>
</comment>
<evidence type="ECO:0000313" key="1">
    <source>
        <dbReference type="EMBL" id="KAA6382973.1"/>
    </source>
</evidence>
<sequence>SRREELIFAIILSGELLNWFGGQQDYLEFDFLRGGGCYENGDNGQEDDEDEVLAITYSFLNIVYSDALSVQVGNNRSDLSLDINENGETCDQALRGICESCLGFYDYVVFVIVMYFGQVCDYAPNVDFAGVEKLSCMQISYAGLLFAVLLLDGEYSGMCNEDLLIIRGF</sequence>
<reference evidence="1 2" key="1">
    <citation type="submission" date="2019-03" db="EMBL/GenBank/DDBJ databases">
        <title>Single cell metagenomics reveals metabolic interactions within the superorganism composed of flagellate Streblomastix strix and complex community of Bacteroidetes bacteria on its surface.</title>
        <authorList>
            <person name="Treitli S.C."/>
            <person name="Kolisko M."/>
            <person name="Husnik F."/>
            <person name="Keeling P."/>
            <person name="Hampl V."/>
        </authorList>
    </citation>
    <scope>NUCLEOTIDE SEQUENCE [LARGE SCALE GENOMIC DNA]</scope>
    <source>
        <strain evidence="1">ST1C</strain>
    </source>
</reference>
<accession>A0A5J4VL86</accession>